<organism evidence="1">
    <name type="scientific">Candidatus Methanogaster sp. ANME-2c ERB4</name>
    <dbReference type="NCBI Taxonomy" id="2759911"/>
    <lineage>
        <taxon>Archaea</taxon>
        <taxon>Methanobacteriati</taxon>
        <taxon>Methanobacteriota</taxon>
        <taxon>Stenosarchaea group</taxon>
        <taxon>Methanomicrobia</taxon>
        <taxon>Methanosarcinales</taxon>
        <taxon>ANME-2 cluster</taxon>
        <taxon>Candidatus Methanogasteraceae</taxon>
        <taxon>Candidatus Methanogaster</taxon>
    </lineage>
</organism>
<sequence length="67" mass="7814">MSEIDLSSRIFDELIFIKAELNKIKEHMVDVDSIISEEERQLVRESLVHEKEGKLIALTDFKKQQGL</sequence>
<protein>
    <submittedName>
        <fullName evidence="1">Uncharacterized protein</fullName>
    </submittedName>
</protein>
<accession>A0A7G9YLK0</accession>
<gene>
    <name evidence="1" type="ORF">JFFFLBDL_00009</name>
</gene>
<reference evidence="1" key="1">
    <citation type="submission" date="2020-06" db="EMBL/GenBank/DDBJ databases">
        <title>Unique genomic features of the anaerobic methanotrophic archaea.</title>
        <authorList>
            <person name="Chadwick G.L."/>
            <person name="Skennerton C.T."/>
            <person name="Laso-Perez R."/>
            <person name="Leu A.O."/>
            <person name="Speth D.R."/>
            <person name="Yu H."/>
            <person name="Morgan-Lang C."/>
            <person name="Hatzenpichler R."/>
            <person name="Goudeau D."/>
            <person name="Malmstrom R."/>
            <person name="Brazelton W.J."/>
            <person name="Woyke T."/>
            <person name="Hallam S.J."/>
            <person name="Tyson G.W."/>
            <person name="Wegener G."/>
            <person name="Boetius A."/>
            <person name="Orphan V."/>
        </authorList>
    </citation>
    <scope>NUCLEOTIDE SEQUENCE</scope>
</reference>
<dbReference type="EMBL" id="MT631365">
    <property type="protein sequence ID" value="QNO48884.1"/>
    <property type="molecule type" value="Genomic_DNA"/>
</dbReference>
<name>A0A7G9YLK0_9EURY</name>
<evidence type="ECO:0000313" key="1">
    <source>
        <dbReference type="EMBL" id="QNO48884.1"/>
    </source>
</evidence>
<proteinExistence type="predicted"/>
<dbReference type="AlphaFoldDB" id="A0A7G9YLK0"/>